<evidence type="ECO:0000256" key="2">
    <source>
        <dbReference type="ARBA" id="ARBA00012943"/>
    </source>
</evidence>
<dbReference type="SUPFAM" id="SSF52467">
    <property type="entry name" value="DHS-like NAD/FAD-binding domain"/>
    <property type="match status" value="1"/>
</dbReference>
<dbReference type="InterPro" id="IPR034300">
    <property type="entry name" value="PNTB-like"/>
</dbReference>
<protein>
    <recommendedName>
        <fullName evidence="2">proton-translocating NAD(P)(+) transhydrogenase</fullName>
        <ecNumber evidence="2">7.1.1.1</ecNumber>
    </recommendedName>
</protein>
<keyword evidence="3" id="KW-0812">Transmembrane</keyword>
<comment type="subcellular location">
    <subcellularLocation>
        <location evidence="1">Membrane</location>
        <topology evidence="1">Multi-pass membrane protein</topology>
    </subcellularLocation>
</comment>
<evidence type="ECO:0000256" key="5">
    <source>
        <dbReference type="ARBA" id="ARBA00022967"/>
    </source>
</evidence>
<feature type="non-terminal residue" evidence="11">
    <location>
        <position position="161"/>
    </location>
</feature>
<keyword evidence="12" id="KW-1185">Reference proteome</keyword>
<evidence type="ECO:0000313" key="12">
    <source>
        <dbReference type="Proteomes" id="UP001190700"/>
    </source>
</evidence>
<dbReference type="PANTHER" id="PTHR10160">
    <property type="entry name" value="NAD(P) TRANSHYDROGENASE"/>
    <property type="match status" value="1"/>
</dbReference>
<evidence type="ECO:0000256" key="8">
    <source>
        <dbReference type="ARBA" id="ARBA00023136"/>
    </source>
</evidence>
<dbReference type="EC" id="7.1.1.1" evidence="2"/>
<proteinExistence type="predicted"/>
<dbReference type="EMBL" id="LGRX02033288">
    <property type="protein sequence ID" value="KAK3241883.1"/>
    <property type="molecule type" value="Genomic_DNA"/>
</dbReference>
<comment type="caution">
    <text evidence="11">The sequence shown here is derived from an EMBL/GenBank/DDBJ whole genome shotgun (WGS) entry which is preliminary data.</text>
</comment>
<keyword evidence="4" id="KW-0521">NADP</keyword>
<evidence type="ECO:0000256" key="4">
    <source>
        <dbReference type="ARBA" id="ARBA00022857"/>
    </source>
</evidence>
<keyword evidence="5" id="KW-1278">Translocase</keyword>
<evidence type="ECO:0000256" key="9">
    <source>
        <dbReference type="ARBA" id="ARBA00048202"/>
    </source>
</evidence>
<evidence type="ECO:0000259" key="10">
    <source>
        <dbReference type="Pfam" id="PF02233"/>
    </source>
</evidence>
<keyword evidence="7" id="KW-0520">NAD</keyword>
<dbReference type="GO" id="GO:0050661">
    <property type="term" value="F:NADP binding"/>
    <property type="evidence" value="ECO:0007669"/>
    <property type="project" value="TreeGrafter"/>
</dbReference>
<accession>A0AAE0EV16</accession>
<dbReference type="Gene3D" id="3.40.50.1220">
    <property type="entry name" value="TPP-binding domain"/>
    <property type="match status" value="1"/>
</dbReference>
<keyword evidence="6" id="KW-1133">Transmembrane helix</keyword>
<reference evidence="11 12" key="1">
    <citation type="journal article" date="2015" name="Genome Biol. Evol.">
        <title>Comparative Genomics of a Bacterivorous Green Alga Reveals Evolutionary Causalities and Consequences of Phago-Mixotrophic Mode of Nutrition.</title>
        <authorList>
            <person name="Burns J.A."/>
            <person name="Paasch A."/>
            <person name="Narechania A."/>
            <person name="Kim E."/>
        </authorList>
    </citation>
    <scope>NUCLEOTIDE SEQUENCE [LARGE SCALE GENOMIC DNA]</scope>
    <source>
        <strain evidence="11 12">PLY_AMNH</strain>
    </source>
</reference>
<name>A0AAE0EV16_9CHLO</name>
<evidence type="ECO:0000256" key="3">
    <source>
        <dbReference type="ARBA" id="ARBA00022692"/>
    </source>
</evidence>
<comment type="catalytic activity">
    <reaction evidence="9">
        <text>NAD(+) + NADPH + H(+)(in) = NADH + NADP(+) + H(+)(out)</text>
        <dbReference type="Rhea" id="RHEA:47992"/>
        <dbReference type="ChEBI" id="CHEBI:15378"/>
        <dbReference type="ChEBI" id="CHEBI:57540"/>
        <dbReference type="ChEBI" id="CHEBI:57783"/>
        <dbReference type="ChEBI" id="CHEBI:57945"/>
        <dbReference type="ChEBI" id="CHEBI:58349"/>
        <dbReference type="EC" id="7.1.1.1"/>
    </reaction>
</comment>
<dbReference type="InterPro" id="IPR029035">
    <property type="entry name" value="DHS-like_NAD/FAD-binding_dom"/>
</dbReference>
<evidence type="ECO:0000256" key="1">
    <source>
        <dbReference type="ARBA" id="ARBA00004141"/>
    </source>
</evidence>
<feature type="domain" description="NADP transhydrogenase beta-like" evidence="10">
    <location>
        <begin position="2"/>
        <end position="156"/>
    </location>
</feature>
<evidence type="ECO:0000313" key="11">
    <source>
        <dbReference type="EMBL" id="KAK3241883.1"/>
    </source>
</evidence>
<dbReference type="GO" id="GO:0016020">
    <property type="term" value="C:membrane"/>
    <property type="evidence" value="ECO:0007669"/>
    <property type="project" value="UniProtKB-SubCell"/>
</dbReference>
<sequence length="161" mass="17534">MLAAKKVMIVPGYGLAVAKGQYALAETVKFLKVNGAEVQLMIHPVAGRLPGQLNVLLAESGIDYDDVVDMEKCNEEAFWNDIDVALVVGANDTVNPLAETEPNCEIYGMPVIRCWLAKEVVMMQRSLGAGYAALPNPLMYNDNSTMLLGDAKCNLELTRDE</sequence>
<dbReference type="Proteomes" id="UP001190700">
    <property type="component" value="Unassembled WGS sequence"/>
</dbReference>
<dbReference type="GO" id="GO:0006740">
    <property type="term" value="P:NADPH regeneration"/>
    <property type="evidence" value="ECO:0007669"/>
    <property type="project" value="TreeGrafter"/>
</dbReference>
<keyword evidence="8" id="KW-0472">Membrane</keyword>
<dbReference type="AlphaFoldDB" id="A0AAE0EV16"/>
<dbReference type="PANTHER" id="PTHR10160:SF19">
    <property type="entry name" value="PROTON-TRANSLOCATING NAD(P)(+) TRANSHYDROGENASE"/>
    <property type="match status" value="1"/>
</dbReference>
<evidence type="ECO:0000256" key="6">
    <source>
        <dbReference type="ARBA" id="ARBA00022989"/>
    </source>
</evidence>
<organism evidence="11 12">
    <name type="scientific">Cymbomonas tetramitiformis</name>
    <dbReference type="NCBI Taxonomy" id="36881"/>
    <lineage>
        <taxon>Eukaryota</taxon>
        <taxon>Viridiplantae</taxon>
        <taxon>Chlorophyta</taxon>
        <taxon>Pyramimonadophyceae</taxon>
        <taxon>Pyramimonadales</taxon>
        <taxon>Pyramimonadaceae</taxon>
        <taxon>Cymbomonas</taxon>
    </lineage>
</organism>
<dbReference type="GO" id="GO:0008750">
    <property type="term" value="F:proton-translocating NAD(P)+ transhydrogenase activity"/>
    <property type="evidence" value="ECO:0007669"/>
    <property type="project" value="UniProtKB-EC"/>
</dbReference>
<evidence type="ECO:0000256" key="7">
    <source>
        <dbReference type="ARBA" id="ARBA00023027"/>
    </source>
</evidence>
<gene>
    <name evidence="11" type="ORF">CYMTET_48389</name>
</gene>
<dbReference type="Pfam" id="PF02233">
    <property type="entry name" value="PNTB"/>
    <property type="match status" value="1"/>
</dbReference>